<sequence length="124" mass="12757">DIRYVVRNTGHDYNGRSAGAGALSVWTHDLRSTAFFNFKDAYYTGKTLQMGAQIGAGVQGFDAIATAKESNLVIVEVGVSGGYTQGGGHSALSTSFGLSADNALSFDVVLASGSLVAANRSSTS</sequence>
<evidence type="ECO:0000256" key="2">
    <source>
        <dbReference type="ARBA" id="ARBA00023002"/>
    </source>
</evidence>
<evidence type="ECO:0000313" key="4">
    <source>
        <dbReference type="EMBL" id="KAG9242425.1"/>
    </source>
</evidence>
<dbReference type="SUPFAM" id="SSF56176">
    <property type="entry name" value="FAD-binding/transporter-associated domain-like"/>
    <property type="match status" value="1"/>
</dbReference>
<dbReference type="PANTHER" id="PTHR13878">
    <property type="entry name" value="GULONOLACTONE OXIDASE"/>
    <property type="match status" value="1"/>
</dbReference>
<dbReference type="PANTHER" id="PTHR13878:SF91">
    <property type="entry name" value="FAD BINDING DOMAIN PROTEIN (AFU_ORTHOLOGUE AFUA_6G12070)-RELATED"/>
    <property type="match status" value="1"/>
</dbReference>
<protein>
    <recommendedName>
        <fullName evidence="3">FAD linked oxidase N-terminal domain-containing protein</fullName>
    </recommendedName>
</protein>
<dbReference type="AlphaFoldDB" id="A0A9P7YZ86"/>
<accession>A0A9P7YZ86</accession>
<dbReference type="Pfam" id="PF01565">
    <property type="entry name" value="FAD_binding_4"/>
    <property type="match status" value="1"/>
</dbReference>
<dbReference type="GO" id="GO:0016491">
    <property type="term" value="F:oxidoreductase activity"/>
    <property type="evidence" value="ECO:0007669"/>
    <property type="project" value="UniProtKB-KW"/>
</dbReference>
<proteinExistence type="inferred from homology"/>
<keyword evidence="5" id="KW-1185">Reference proteome</keyword>
<dbReference type="InterPro" id="IPR050432">
    <property type="entry name" value="FAD-linked_Oxidoreductases_BP"/>
</dbReference>
<feature type="non-terminal residue" evidence="4">
    <location>
        <position position="1"/>
    </location>
</feature>
<dbReference type="InterPro" id="IPR036318">
    <property type="entry name" value="FAD-bd_PCMH-like_sf"/>
</dbReference>
<dbReference type="EMBL" id="MU254075">
    <property type="protein sequence ID" value="KAG9242425.1"/>
    <property type="molecule type" value="Genomic_DNA"/>
</dbReference>
<comment type="caution">
    <text evidence="4">The sequence shown here is derived from an EMBL/GenBank/DDBJ whole genome shotgun (WGS) entry which is preliminary data.</text>
</comment>
<dbReference type="GO" id="GO:0050660">
    <property type="term" value="F:flavin adenine dinucleotide binding"/>
    <property type="evidence" value="ECO:0007669"/>
    <property type="project" value="InterPro"/>
</dbReference>
<organism evidence="4 5">
    <name type="scientific">Calycina marina</name>
    <dbReference type="NCBI Taxonomy" id="1763456"/>
    <lineage>
        <taxon>Eukaryota</taxon>
        <taxon>Fungi</taxon>
        <taxon>Dikarya</taxon>
        <taxon>Ascomycota</taxon>
        <taxon>Pezizomycotina</taxon>
        <taxon>Leotiomycetes</taxon>
        <taxon>Helotiales</taxon>
        <taxon>Pezizellaceae</taxon>
        <taxon>Calycina</taxon>
    </lineage>
</organism>
<dbReference type="OrthoDB" id="9983560at2759"/>
<comment type="similarity">
    <text evidence="1">Belongs to the oxygen-dependent FAD-linked oxidoreductase family.</text>
</comment>
<dbReference type="InterPro" id="IPR006094">
    <property type="entry name" value="Oxid_FAD_bind_N"/>
</dbReference>
<keyword evidence="2" id="KW-0560">Oxidoreductase</keyword>
<evidence type="ECO:0000259" key="3">
    <source>
        <dbReference type="Pfam" id="PF01565"/>
    </source>
</evidence>
<dbReference type="Proteomes" id="UP000887226">
    <property type="component" value="Unassembled WGS sequence"/>
</dbReference>
<dbReference type="Gene3D" id="3.30.465.10">
    <property type="match status" value="1"/>
</dbReference>
<name>A0A9P7YZ86_9HELO</name>
<reference evidence="4" key="1">
    <citation type="journal article" date="2021" name="IMA Fungus">
        <title>Genomic characterization of three marine fungi, including Emericellopsis atlantica sp. nov. with signatures of a generalist lifestyle and marine biomass degradation.</title>
        <authorList>
            <person name="Hagestad O.C."/>
            <person name="Hou L."/>
            <person name="Andersen J.H."/>
            <person name="Hansen E.H."/>
            <person name="Altermark B."/>
            <person name="Li C."/>
            <person name="Kuhnert E."/>
            <person name="Cox R.J."/>
            <person name="Crous P.W."/>
            <person name="Spatafora J.W."/>
            <person name="Lail K."/>
            <person name="Amirebrahimi M."/>
            <person name="Lipzen A."/>
            <person name="Pangilinan J."/>
            <person name="Andreopoulos W."/>
            <person name="Hayes R.D."/>
            <person name="Ng V."/>
            <person name="Grigoriev I.V."/>
            <person name="Jackson S.A."/>
            <person name="Sutton T.D.S."/>
            <person name="Dobson A.D.W."/>
            <person name="Rama T."/>
        </authorList>
    </citation>
    <scope>NUCLEOTIDE SEQUENCE</scope>
    <source>
        <strain evidence="4">TRa3180A</strain>
    </source>
</reference>
<gene>
    <name evidence="4" type="ORF">BJ878DRAFT_425923</name>
</gene>
<evidence type="ECO:0000313" key="5">
    <source>
        <dbReference type="Proteomes" id="UP000887226"/>
    </source>
</evidence>
<evidence type="ECO:0000256" key="1">
    <source>
        <dbReference type="ARBA" id="ARBA00005466"/>
    </source>
</evidence>
<feature type="domain" description="FAD linked oxidase N-terminal" evidence="3">
    <location>
        <begin position="2"/>
        <end position="117"/>
    </location>
</feature>
<dbReference type="InterPro" id="IPR016169">
    <property type="entry name" value="FAD-bd_PCMH_sub2"/>
</dbReference>